<dbReference type="EMBL" id="JBBNAE010000001">
    <property type="protein sequence ID" value="KAK9153812.1"/>
    <property type="molecule type" value="Genomic_DNA"/>
</dbReference>
<keyword evidence="7" id="KW-1185">Reference proteome</keyword>
<keyword evidence="2 4" id="KW-0863">Zinc-finger</keyword>
<dbReference type="PANTHER" id="PTHR15710">
    <property type="entry name" value="E3 UBIQUITIN-PROTEIN LIGASE PRAJA"/>
    <property type="match status" value="1"/>
</dbReference>
<keyword evidence="3" id="KW-0862">Zinc</keyword>
<evidence type="ECO:0000256" key="1">
    <source>
        <dbReference type="ARBA" id="ARBA00022723"/>
    </source>
</evidence>
<proteinExistence type="predicted"/>
<keyword evidence="1" id="KW-0479">Metal-binding</keyword>
<dbReference type="SUPFAM" id="SSF57850">
    <property type="entry name" value="RING/U-box"/>
    <property type="match status" value="1"/>
</dbReference>
<evidence type="ECO:0000256" key="4">
    <source>
        <dbReference type="PROSITE-ProRule" id="PRU00175"/>
    </source>
</evidence>
<evidence type="ECO:0000256" key="2">
    <source>
        <dbReference type="ARBA" id="ARBA00022771"/>
    </source>
</evidence>
<dbReference type="InterPro" id="IPR013083">
    <property type="entry name" value="Znf_RING/FYVE/PHD"/>
</dbReference>
<dbReference type="Gene3D" id="3.30.40.10">
    <property type="entry name" value="Zinc/RING finger domain, C3HC4 (zinc finger)"/>
    <property type="match status" value="1"/>
</dbReference>
<organism evidence="6 7">
    <name type="scientific">Stephania japonica</name>
    <dbReference type="NCBI Taxonomy" id="461633"/>
    <lineage>
        <taxon>Eukaryota</taxon>
        <taxon>Viridiplantae</taxon>
        <taxon>Streptophyta</taxon>
        <taxon>Embryophyta</taxon>
        <taxon>Tracheophyta</taxon>
        <taxon>Spermatophyta</taxon>
        <taxon>Magnoliopsida</taxon>
        <taxon>Ranunculales</taxon>
        <taxon>Menispermaceae</taxon>
        <taxon>Menispermoideae</taxon>
        <taxon>Cissampelideae</taxon>
        <taxon>Stephania</taxon>
    </lineage>
</organism>
<dbReference type="Proteomes" id="UP001417504">
    <property type="component" value="Unassembled WGS sequence"/>
</dbReference>
<name>A0AAP0KLZ3_9MAGN</name>
<dbReference type="GO" id="GO:0008270">
    <property type="term" value="F:zinc ion binding"/>
    <property type="evidence" value="ECO:0007669"/>
    <property type="project" value="UniProtKB-KW"/>
</dbReference>
<dbReference type="PROSITE" id="PS50089">
    <property type="entry name" value="ZF_RING_2"/>
    <property type="match status" value="1"/>
</dbReference>
<dbReference type="Pfam" id="PF13639">
    <property type="entry name" value="zf-RING_2"/>
    <property type="match status" value="1"/>
</dbReference>
<dbReference type="SMART" id="SM00184">
    <property type="entry name" value="RING"/>
    <property type="match status" value="1"/>
</dbReference>
<feature type="domain" description="RING-type" evidence="5">
    <location>
        <begin position="120"/>
        <end position="170"/>
    </location>
</feature>
<protein>
    <recommendedName>
        <fullName evidence="5">RING-type domain-containing protein</fullName>
    </recommendedName>
</protein>
<evidence type="ECO:0000313" key="6">
    <source>
        <dbReference type="EMBL" id="KAK9153812.1"/>
    </source>
</evidence>
<gene>
    <name evidence="6" type="ORF">Sjap_001292</name>
</gene>
<evidence type="ECO:0000256" key="3">
    <source>
        <dbReference type="ARBA" id="ARBA00022833"/>
    </source>
</evidence>
<reference evidence="6 7" key="1">
    <citation type="submission" date="2024-01" db="EMBL/GenBank/DDBJ databases">
        <title>Genome assemblies of Stephania.</title>
        <authorList>
            <person name="Yang L."/>
        </authorList>
    </citation>
    <scope>NUCLEOTIDE SEQUENCE [LARGE SCALE GENOMIC DNA]</scope>
    <source>
        <strain evidence="6">QJT</strain>
        <tissue evidence="6">Leaf</tissue>
    </source>
</reference>
<dbReference type="AlphaFoldDB" id="A0AAP0KLZ3"/>
<comment type="caution">
    <text evidence="6">The sequence shown here is derived from an EMBL/GenBank/DDBJ whole genome shotgun (WGS) entry which is preliminary data.</text>
</comment>
<sequence>MAKEWVMHWEISMTLARIEQFLAKLPELIDQNIRHDNNGNVDHLQWFLLSMFKGVHEMLKTIDIMLKLCPDHYYLRDKAINVRNKATPFTNFFLSHIQADLLLRCMVLNMKSVRDLVSGCAICLDDFVEGDLNNGEFVGFKETECGHTFHAKCIFMWLQSNHHHYCPLCRYRLM</sequence>
<evidence type="ECO:0000313" key="7">
    <source>
        <dbReference type="Proteomes" id="UP001417504"/>
    </source>
</evidence>
<dbReference type="InterPro" id="IPR001841">
    <property type="entry name" value="Znf_RING"/>
</dbReference>
<accession>A0AAP0KLZ3</accession>
<evidence type="ECO:0000259" key="5">
    <source>
        <dbReference type="PROSITE" id="PS50089"/>
    </source>
</evidence>